<dbReference type="PANTHER" id="PTHR31973">
    <property type="entry name" value="POLYPROTEIN, PUTATIVE-RELATED"/>
    <property type="match status" value="1"/>
</dbReference>
<keyword evidence="1" id="KW-0862">Zinc</keyword>
<accession>F0WRC1</accession>
<reference evidence="3" key="1">
    <citation type="journal article" date="2011" name="PLoS Biol.">
        <title>Gene gain and loss during evolution of obligate parasitism in the white rust pathogen of Arabidopsis thaliana.</title>
        <authorList>
            <person name="Kemen E."/>
            <person name="Gardiner A."/>
            <person name="Schultz-Larsen T."/>
            <person name="Kemen A.C."/>
            <person name="Balmuth A.L."/>
            <person name="Robert-Seilaniantz A."/>
            <person name="Bailey K."/>
            <person name="Holub E."/>
            <person name="Studholme D.J."/>
            <person name="Maclean D."/>
            <person name="Jones J.D."/>
        </authorList>
    </citation>
    <scope>NUCLEOTIDE SEQUENCE</scope>
</reference>
<keyword evidence="1" id="KW-0863">Zinc-finger</keyword>
<dbReference type="GO" id="GO:0008270">
    <property type="term" value="F:zinc ion binding"/>
    <property type="evidence" value="ECO:0007669"/>
    <property type="project" value="UniProtKB-KW"/>
</dbReference>
<dbReference type="HOGENOM" id="CLU_058720_0_0_1"/>
<protein>
    <submittedName>
        <fullName evidence="3">Uncharacterized protein AlNc14C211G8926</fullName>
    </submittedName>
</protein>
<evidence type="ECO:0000256" key="1">
    <source>
        <dbReference type="PROSITE-ProRule" id="PRU00325"/>
    </source>
</evidence>
<proteinExistence type="predicted"/>
<dbReference type="PANTHER" id="PTHR31973:SF187">
    <property type="entry name" value="MUTATOR TRANSPOSASE MUDRA PROTEIN"/>
    <property type="match status" value="1"/>
</dbReference>
<dbReference type="AlphaFoldDB" id="F0WRC1"/>
<name>F0WRC1_9STRA</name>
<feature type="domain" description="SWIM-type" evidence="2">
    <location>
        <begin position="311"/>
        <end position="349"/>
    </location>
</feature>
<organism evidence="3">
    <name type="scientific">Albugo laibachii Nc14</name>
    <dbReference type="NCBI Taxonomy" id="890382"/>
    <lineage>
        <taxon>Eukaryota</taxon>
        <taxon>Sar</taxon>
        <taxon>Stramenopiles</taxon>
        <taxon>Oomycota</taxon>
        <taxon>Peronosporomycetes</taxon>
        <taxon>Albuginales</taxon>
        <taxon>Albuginaceae</taxon>
        <taxon>Albugo</taxon>
    </lineage>
</organism>
<dbReference type="InterPro" id="IPR018289">
    <property type="entry name" value="MULE_transposase_dom"/>
</dbReference>
<sequence length="395" mass="45029">MTALRRHYTNEERVAAMTRIVAGEKIIAVYRETKIPAIKLNSTTIRRVVVVYRQDIKATSEFSDRGLNMDGTFMKHSSGGTLLAACLRNSNNEIQIVAVAWVSGETKENWSWFLDYLLKMITRPAFIISDHDKGLIPALKQVAPGIPHFFCLRHFMENINNKFRNKTLRNARWKLGKALTPIEYTKRADELAKLNQKAVEWMVAVDKTKCAAAYSPCAHFGTMTSNNVESVNSALMDAREEPLLECLMTIEKYVSGKWVELTGKMTKWGQLTDYAEKTFVIKRLACGFDGMEVFSHRSSSFNVKVKRDGQLSTEYAIDRDKASDPCSCGYFQYMDAPCIHVVASLKHINNLSILREFIGTSWTTAMKWYKIGNYLVTDRLFGYIFKSGRIYRASH</sequence>
<dbReference type="PROSITE" id="PS50966">
    <property type="entry name" value="ZF_SWIM"/>
    <property type="match status" value="1"/>
</dbReference>
<reference evidence="3" key="2">
    <citation type="submission" date="2011-02" db="EMBL/GenBank/DDBJ databases">
        <authorList>
            <person name="MacLean D."/>
        </authorList>
    </citation>
    <scope>NUCLEOTIDE SEQUENCE</scope>
</reference>
<gene>
    <name evidence="3" type="primary">AlNc14C211G8926</name>
    <name evidence="3" type="ORF">ALNC14_100270</name>
</gene>
<evidence type="ECO:0000259" key="2">
    <source>
        <dbReference type="PROSITE" id="PS50966"/>
    </source>
</evidence>
<dbReference type="Pfam" id="PF04434">
    <property type="entry name" value="SWIM"/>
    <property type="match status" value="1"/>
</dbReference>
<dbReference type="InterPro" id="IPR007527">
    <property type="entry name" value="Znf_SWIM"/>
</dbReference>
<dbReference type="Pfam" id="PF10551">
    <property type="entry name" value="MULE"/>
    <property type="match status" value="1"/>
</dbReference>
<keyword evidence="1" id="KW-0479">Metal-binding</keyword>
<dbReference type="EMBL" id="FR824256">
    <property type="protein sequence ID" value="CCA23883.1"/>
    <property type="molecule type" value="Genomic_DNA"/>
</dbReference>
<evidence type="ECO:0000313" key="3">
    <source>
        <dbReference type="EMBL" id="CCA23883.1"/>
    </source>
</evidence>